<protein>
    <recommendedName>
        <fullName evidence="8">Transposase</fullName>
    </recommendedName>
</protein>
<evidence type="ECO:0000256" key="2">
    <source>
        <dbReference type="ARBA" id="ARBA00010961"/>
    </source>
</evidence>
<proteinExistence type="inferred from homology"/>
<organism evidence="6 7">
    <name type="scientific">Limnochorda pilosa</name>
    <dbReference type="NCBI Taxonomy" id="1555112"/>
    <lineage>
        <taxon>Bacteria</taxon>
        <taxon>Bacillati</taxon>
        <taxon>Bacillota</taxon>
        <taxon>Limnochordia</taxon>
        <taxon>Limnochordales</taxon>
        <taxon>Limnochordaceae</taxon>
        <taxon>Limnochorda</taxon>
    </lineage>
</organism>
<evidence type="ECO:0000256" key="3">
    <source>
        <dbReference type="ARBA" id="ARBA00022578"/>
    </source>
</evidence>
<evidence type="ECO:0000256" key="1">
    <source>
        <dbReference type="ARBA" id="ARBA00002190"/>
    </source>
</evidence>
<dbReference type="AlphaFoldDB" id="A0A0K2SJ28"/>
<reference evidence="7" key="2">
    <citation type="journal article" date="2016" name="Int. J. Syst. Evol. Microbiol.">
        <title>Complete genome sequence and cell structure of Limnochorda pilosa, a Gram-negative spore-former within the phylum Firmicutes.</title>
        <authorList>
            <person name="Watanabe M."/>
            <person name="Kojima H."/>
            <person name="Fukui M."/>
        </authorList>
    </citation>
    <scope>NUCLEOTIDE SEQUENCE [LARGE SCALE GENOMIC DNA]</scope>
    <source>
        <strain evidence="7">HC45</strain>
    </source>
</reference>
<keyword evidence="7" id="KW-1185">Reference proteome</keyword>
<dbReference type="EMBL" id="AP014924">
    <property type="protein sequence ID" value="BAS26839.1"/>
    <property type="molecule type" value="Genomic_DNA"/>
</dbReference>
<keyword evidence="5" id="KW-0233">DNA recombination</keyword>
<dbReference type="KEGG" id="lpil:LIP_0982"/>
<dbReference type="GO" id="GO:0006313">
    <property type="term" value="P:DNA transposition"/>
    <property type="evidence" value="ECO:0007669"/>
    <property type="project" value="InterPro"/>
</dbReference>
<evidence type="ECO:0000313" key="7">
    <source>
        <dbReference type="Proteomes" id="UP000065807"/>
    </source>
</evidence>
<evidence type="ECO:0000256" key="5">
    <source>
        <dbReference type="ARBA" id="ARBA00023172"/>
    </source>
</evidence>
<comment type="similarity">
    <text evidence="2">Belongs to the transposase mutator family.</text>
</comment>
<dbReference type="Pfam" id="PF00872">
    <property type="entry name" value="Transposase_mut"/>
    <property type="match status" value="1"/>
</dbReference>
<dbReference type="GO" id="GO:0003677">
    <property type="term" value="F:DNA binding"/>
    <property type="evidence" value="ECO:0007669"/>
    <property type="project" value="UniProtKB-KW"/>
</dbReference>
<gene>
    <name evidence="6" type="ORF">LIP_0982</name>
</gene>
<dbReference type="Proteomes" id="UP000065807">
    <property type="component" value="Chromosome"/>
</dbReference>
<dbReference type="InterPro" id="IPR001207">
    <property type="entry name" value="Transposase_mutator"/>
</dbReference>
<evidence type="ECO:0000313" key="6">
    <source>
        <dbReference type="EMBL" id="BAS26839.1"/>
    </source>
</evidence>
<keyword evidence="4" id="KW-0238">DNA-binding</keyword>
<accession>A0A0K2SJ28</accession>
<sequence length="189" mass="21119">MPQVRDAQEPFVSQLLGMLAGRTDELERLTAEMYARGLSTRDIEETFTADDGRRGLTRTEVSGITEVLWQEYEAFRSHSLEELDVVFPGRGLRAVAPDRDHPGRHPLRLRDHREGTKQPLPVLPIASTCLARADSSGHCLLKSQTSVSPIASFRMFLRDSRSGLSRNVAKVLLHTLWLSPHSVSHPQSA</sequence>
<keyword evidence="3" id="KW-0815">Transposition</keyword>
<dbReference type="GO" id="GO:0004803">
    <property type="term" value="F:transposase activity"/>
    <property type="evidence" value="ECO:0007669"/>
    <property type="project" value="InterPro"/>
</dbReference>
<evidence type="ECO:0008006" key="8">
    <source>
        <dbReference type="Google" id="ProtNLM"/>
    </source>
</evidence>
<comment type="function">
    <text evidence="1">Required for the transposition of the insertion element.</text>
</comment>
<reference evidence="7" key="1">
    <citation type="submission" date="2015-07" db="EMBL/GenBank/DDBJ databases">
        <title>Complete genome sequence and phylogenetic analysis of Limnochorda pilosa.</title>
        <authorList>
            <person name="Watanabe M."/>
            <person name="Kojima H."/>
            <person name="Fukui M."/>
        </authorList>
    </citation>
    <scope>NUCLEOTIDE SEQUENCE [LARGE SCALE GENOMIC DNA]</scope>
    <source>
        <strain evidence="7">HC45</strain>
    </source>
</reference>
<name>A0A0K2SJ28_LIMPI</name>
<evidence type="ECO:0000256" key="4">
    <source>
        <dbReference type="ARBA" id="ARBA00023125"/>
    </source>
</evidence>